<gene>
    <name evidence="3" type="ORF">H7965_17255</name>
</gene>
<feature type="region of interest" description="Disordered" evidence="2">
    <location>
        <begin position="425"/>
        <end position="445"/>
    </location>
</feature>
<dbReference type="GO" id="GO:0016757">
    <property type="term" value="F:glycosyltransferase activity"/>
    <property type="evidence" value="ECO:0007669"/>
    <property type="project" value="TreeGrafter"/>
</dbReference>
<dbReference type="CDD" id="cd03809">
    <property type="entry name" value="GT4_MtfB-like"/>
    <property type="match status" value="1"/>
</dbReference>
<dbReference type="Pfam" id="PF13692">
    <property type="entry name" value="Glyco_trans_1_4"/>
    <property type="match status" value="1"/>
</dbReference>
<dbReference type="PANTHER" id="PTHR46401:SF2">
    <property type="entry name" value="GLYCOSYLTRANSFERASE WBBK-RELATED"/>
    <property type="match status" value="1"/>
</dbReference>
<evidence type="ECO:0000313" key="4">
    <source>
        <dbReference type="Proteomes" id="UP000600101"/>
    </source>
</evidence>
<evidence type="ECO:0000313" key="3">
    <source>
        <dbReference type="EMBL" id="MBC4017064.1"/>
    </source>
</evidence>
<dbReference type="SUPFAM" id="SSF53756">
    <property type="entry name" value="UDP-Glycosyltransferase/glycogen phosphorylase"/>
    <property type="match status" value="1"/>
</dbReference>
<dbReference type="EMBL" id="JACOMF010000022">
    <property type="protein sequence ID" value="MBC4017064.1"/>
    <property type="molecule type" value="Genomic_DNA"/>
</dbReference>
<keyword evidence="1" id="KW-0808">Transferase</keyword>
<protein>
    <submittedName>
        <fullName evidence="3">Glycosyltransferase family 4 protein</fullName>
    </submittedName>
</protein>
<proteinExistence type="predicted"/>
<feature type="compositionally biased region" description="Low complexity" evidence="2">
    <location>
        <begin position="430"/>
        <end position="445"/>
    </location>
</feature>
<reference evidence="3" key="1">
    <citation type="submission" date="2020-08" db="EMBL/GenBank/DDBJ databases">
        <authorList>
            <person name="Hu Y."/>
            <person name="Nguyen S.V."/>
            <person name="Li F."/>
            <person name="Fanning S."/>
        </authorList>
    </citation>
    <scope>NUCLEOTIDE SEQUENCE</scope>
    <source>
        <strain evidence="3">SYSU D8009</strain>
    </source>
</reference>
<dbReference type="Proteomes" id="UP000600101">
    <property type="component" value="Unassembled WGS sequence"/>
</dbReference>
<name>A0A9X0UDW5_9PROT</name>
<organism evidence="3 4">
    <name type="scientific">Siccirubricoccus deserti</name>
    <dbReference type="NCBI Taxonomy" id="2013562"/>
    <lineage>
        <taxon>Bacteria</taxon>
        <taxon>Pseudomonadati</taxon>
        <taxon>Pseudomonadota</taxon>
        <taxon>Alphaproteobacteria</taxon>
        <taxon>Acetobacterales</taxon>
        <taxon>Roseomonadaceae</taxon>
        <taxon>Siccirubricoccus</taxon>
    </lineage>
</organism>
<dbReference type="PANTHER" id="PTHR46401">
    <property type="entry name" value="GLYCOSYLTRANSFERASE WBBK-RELATED"/>
    <property type="match status" value="1"/>
</dbReference>
<dbReference type="AlphaFoldDB" id="A0A9X0UDW5"/>
<accession>A0A9X0UDW5</accession>
<sequence>MATRIEAAGTSTLRVILDVSRLLFSVSRATPSGIDRVEMAYVRHWSAQPEAECGFAAQSLWGWFAAVDRAALGELAATLSEAWTLGGTSAGPTAAPALRRARGLAVAMQARLATGGGRRQLADRLGHRHRPIFLIASHHALDSTPRLAALRQAGARLVPFVHDLIPLTHPEYTRPLQVRRHMARVATIVALADGIIVNSAATAQQLQPCFGRARRGMPPLQVAPLGIERMAPPLGGLPTEPYFVCLGTIEPRKNHLLLLQLWRGLVARLGPRAPRLLLIGRRGWENEHILRMLDRCTSLRGTVQELGALPDAPARRLLAGARALLFPSFAEGYGLPLAEALALGVPAIAADLPALREVGGAVPDYLDPADGAAWGRAILDYATPGSAARAAQLRRLESWQPPGWEAHFAAVDRLLDRVAGAPLGQPGVAPAPRSARPRQPAAAPA</sequence>
<evidence type="ECO:0000256" key="1">
    <source>
        <dbReference type="ARBA" id="ARBA00022679"/>
    </source>
</evidence>
<comment type="caution">
    <text evidence="3">The sequence shown here is derived from an EMBL/GenBank/DDBJ whole genome shotgun (WGS) entry which is preliminary data.</text>
</comment>
<dbReference type="Gene3D" id="3.40.50.2000">
    <property type="entry name" value="Glycogen Phosphorylase B"/>
    <property type="match status" value="1"/>
</dbReference>
<dbReference type="GO" id="GO:0009103">
    <property type="term" value="P:lipopolysaccharide biosynthetic process"/>
    <property type="evidence" value="ECO:0007669"/>
    <property type="project" value="TreeGrafter"/>
</dbReference>
<evidence type="ECO:0000256" key="2">
    <source>
        <dbReference type="SAM" id="MobiDB-lite"/>
    </source>
</evidence>
<keyword evidence="4" id="KW-1185">Reference proteome</keyword>